<accession>A0ABU5ZQ10</accession>
<protein>
    <submittedName>
        <fullName evidence="1">Uncharacterized protein</fullName>
    </submittedName>
</protein>
<reference evidence="1 2" key="1">
    <citation type="journal article" date="2013" name="Int. J. Syst. Evol. Microbiol.">
        <title>Aquimarina gracilis sp. nov., isolated from the gut microflora of a mussel, Mytilus coruscus, and emended description of Aquimarina spongiae.</title>
        <authorList>
            <person name="Park S.C."/>
            <person name="Choe H.N."/>
            <person name="Baik K.S."/>
            <person name="Seong C.N."/>
        </authorList>
    </citation>
    <scope>NUCLEOTIDE SEQUENCE [LARGE SCALE GENOMIC DNA]</scope>
    <source>
        <strain evidence="1 2">PSC32</strain>
    </source>
</reference>
<dbReference type="RefSeq" id="WP_324178226.1">
    <property type="nucleotide sequence ID" value="NZ_BAABAW010000016.1"/>
</dbReference>
<evidence type="ECO:0000313" key="1">
    <source>
        <dbReference type="EMBL" id="MEB3344175.1"/>
    </source>
</evidence>
<dbReference type="EMBL" id="JAYKLX010000001">
    <property type="protein sequence ID" value="MEB3344175.1"/>
    <property type="molecule type" value="Genomic_DNA"/>
</dbReference>
<comment type="caution">
    <text evidence="1">The sequence shown here is derived from an EMBL/GenBank/DDBJ whole genome shotgun (WGS) entry which is preliminary data.</text>
</comment>
<sequence length="186" mass="21945">MSIKSVNIRSIDIKRRLLMSSAMVTVFESFLKENIGNEVLVVNTNIGMEVYYYSTNDYSIFIKESVLLYTLKQIDASKLRFRNNLSKEEVYQSFCEALMTFAQYPQIFLAYTKKFIHIKRRNESSKYLIPILSGFFEEVLKALTETNKMPHYEKIKRARNKSQKPDPEKLVIQDLISEILMKKHYN</sequence>
<gene>
    <name evidence="1" type="ORF">U6A24_01820</name>
</gene>
<dbReference type="Proteomes" id="UP001327027">
    <property type="component" value="Unassembled WGS sequence"/>
</dbReference>
<organism evidence="1 2">
    <name type="scientific">Aquimarina gracilis</name>
    <dbReference type="NCBI Taxonomy" id="874422"/>
    <lineage>
        <taxon>Bacteria</taxon>
        <taxon>Pseudomonadati</taxon>
        <taxon>Bacteroidota</taxon>
        <taxon>Flavobacteriia</taxon>
        <taxon>Flavobacteriales</taxon>
        <taxon>Flavobacteriaceae</taxon>
        <taxon>Aquimarina</taxon>
    </lineage>
</organism>
<proteinExistence type="predicted"/>
<evidence type="ECO:0000313" key="2">
    <source>
        <dbReference type="Proteomes" id="UP001327027"/>
    </source>
</evidence>
<keyword evidence="2" id="KW-1185">Reference proteome</keyword>
<name>A0ABU5ZQ10_9FLAO</name>